<evidence type="ECO:0000256" key="2">
    <source>
        <dbReference type="PROSITE-ProRule" id="PRU00708"/>
    </source>
</evidence>
<dbReference type="Pfam" id="PF13041">
    <property type="entry name" value="PPR_2"/>
    <property type="match status" value="2"/>
</dbReference>
<reference evidence="4" key="1">
    <citation type="journal article" date="2023" name="Plant J.">
        <title>Genome sequences and population genomics provide insights into the demographic history, inbreeding, and mutation load of two 'living fossil' tree species of Dipteronia.</title>
        <authorList>
            <person name="Feng Y."/>
            <person name="Comes H.P."/>
            <person name="Chen J."/>
            <person name="Zhu S."/>
            <person name="Lu R."/>
            <person name="Zhang X."/>
            <person name="Li P."/>
            <person name="Qiu J."/>
            <person name="Olsen K.M."/>
            <person name="Qiu Y."/>
        </authorList>
    </citation>
    <scope>NUCLEOTIDE SEQUENCE</scope>
    <source>
        <strain evidence="4">KIB01</strain>
    </source>
</reference>
<dbReference type="GO" id="GO:0009451">
    <property type="term" value="P:RNA modification"/>
    <property type="evidence" value="ECO:0007669"/>
    <property type="project" value="InterPro"/>
</dbReference>
<feature type="repeat" description="PPR" evidence="2">
    <location>
        <begin position="152"/>
        <end position="182"/>
    </location>
</feature>
<dbReference type="GO" id="GO:0003723">
    <property type="term" value="F:RNA binding"/>
    <property type="evidence" value="ECO:0007669"/>
    <property type="project" value="InterPro"/>
</dbReference>
<sequence>MVLNGLCDDIFTLSRLIFSFALLGSEDSLIYSRNLFSQIDIPNVFIWNTMMRGYSRSNSPHEALILYMSMLSKGIESPNNFTYPFVLNSCVRLSSLKRGLGSRFIRWFINTWLTLILICCLMLLNAAVIDMYAKCGLMNMAERVFSTMRTKNTTAWSCMVSEYTRGREVETARQLFDQMEQRDVVYWTTMISVYLQARQLSEALELFRHMEYMSIQPDDVTLVAVFSSCDKLGALDFGKRVLQKYVENVMLGRNVFLTTALIAMYAKCRSIKSALEVFNRIPNDLKIVSLSNSTISSLARHGLSKTIVAIFREMESMGPRPDGVTFVGIL</sequence>
<accession>A0AAE0CKY6</accession>
<keyword evidence="3" id="KW-0472">Membrane</keyword>
<dbReference type="PROSITE" id="PS51375">
    <property type="entry name" value="PPR"/>
    <property type="match status" value="3"/>
</dbReference>
<evidence type="ECO:0008006" key="6">
    <source>
        <dbReference type="Google" id="ProtNLM"/>
    </source>
</evidence>
<keyword evidence="3" id="KW-1133">Transmembrane helix</keyword>
<evidence type="ECO:0000313" key="5">
    <source>
        <dbReference type="Proteomes" id="UP001280121"/>
    </source>
</evidence>
<dbReference type="InterPro" id="IPR011990">
    <property type="entry name" value="TPR-like_helical_dom_sf"/>
</dbReference>
<organism evidence="4 5">
    <name type="scientific">Dipteronia dyeriana</name>
    <dbReference type="NCBI Taxonomy" id="168575"/>
    <lineage>
        <taxon>Eukaryota</taxon>
        <taxon>Viridiplantae</taxon>
        <taxon>Streptophyta</taxon>
        <taxon>Embryophyta</taxon>
        <taxon>Tracheophyta</taxon>
        <taxon>Spermatophyta</taxon>
        <taxon>Magnoliopsida</taxon>
        <taxon>eudicotyledons</taxon>
        <taxon>Gunneridae</taxon>
        <taxon>Pentapetalae</taxon>
        <taxon>rosids</taxon>
        <taxon>malvids</taxon>
        <taxon>Sapindales</taxon>
        <taxon>Sapindaceae</taxon>
        <taxon>Hippocastanoideae</taxon>
        <taxon>Acereae</taxon>
        <taxon>Dipteronia</taxon>
    </lineage>
</organism>
<dbReference type="InterPro" id="IPR002885">
    <property type="entry name" value="PPR_rpt"/>
</dbReference>
<evidence type="ECO:0000256" key="1">
    <source>
        <dbReference type="ARBA" id="ARBA00022737"/>
    </source>
</evidence>
<dbReference type="Proteomes" id="UP001280121">
    <property type="component" value="Unassembled WGS sequence"/>
</dbReference>
<comment type="caution">
    <text evidence="4">The sequence shown here is derived from an EMBL/GenBank/DDBJ whole genome shotgun (WGS) entry which is preliminary data.</text>
</comment>
<name>A0AAE0CKY6_9ROSI</name>
<dbReference type="PANTHER" id="PTHR47926">
    <property type="entry name" value="PENTATRICOPEPTIDE REPEAT-CONTAINING PROTEIN"/>
    <property type="match status" value="1"/>
</dbReference>
<feature type="transmembrane region" description="Helical" evidence="3">
    <location>
        <begin position="107"/>
        <end position="129"/>
    </location>
</feature>
<protein>
    <recommendedName>
        <fullName evidence="6">Pentatricopeptide repeat-containing protein</fullName>
    </recommendedName>
</protein>
<keyword evidence="1" id="KW-0677">Repeat</keyword>
<keyword evidence="5" id="KW-1185">Reference proteome</keyword>
<dbReference type="NCBIfam" id="TIGR00756">
    <property type="entry name" value="PPR"/>
    <property type="match status" value="3"/>
</dbReference>
<dbReference type="Pfam" id="PF01535">
    <property type="entry name" value="PPR"/>
    <property type="match status" value="3"/>
</dbReference>
<gene>
    <name evidence="4" type="ORF">Ddye_007993</name>
</gene>
<dbReference type="FunFam" id="1.25.40.10:FF:000348">
    <property type="entry name" value="Pentatricopeptide repeat-containing protein chloroplastic"/>
    <property type="match status" value="1"/>
</dbReference>
<dbReference type="InterPro" id="IPR046960">
    <property type="entry name" value="PPR_At4g14850-like_plant"/>
</dbReference>
<dbReference type="EMBL" id="JANJYI010000003">
    <property type="protein sequence ID" value="KAK2654941.1"/>
    <property type="molecule type" value="Genomic_DNA"/>
</dbReference>
<feature type="repeat" description="PPR" evidence="2">
    <location>
        <begin position="43"/>
        <end position="77"/>
    </location>
</feature>
<dbReference type="Gene3D" id="1.25.40.10">
    <property type="entry name" value="Tetratricopeptide repeat domain"/>
    <property type="match status" value="3"/>
</dbReference>
<keyword evidence="3" id="KW-0812">Transmembrane</keyword>
<evidence type="ECO:0000313" key="4">
    <source>
        <dbReference type="EMBL" id="KAK2654941.1"/>
    </source>
</evidence>
<feature type="repeat" description="PPR" evidence="2">
    <location>
        <begin position="183"/>
        <end position="217"/>
    </location>
</feature>
<dbReference type="AlphaFoldDB" id="A0AAE0CKY6"/>
<proteinExistence type="predicted"/>
<evidence type="ECO:0000256" key="3">
    <source>
        <dbReference type="SAM" id="Phobius"/>
    </source>
</evidence>